<evidence type="ECO:0000256" key="3">
    <source>
        <dbReference type="ARBA" id="ARBA00022723"/>
    </source>
</evidence>
<dbReference type="OrthoDB" id="9791276at2"/>
<evidence type="ECO:0000256" key="4">
    <source>
        <dbReference type="ARBA" id="ARBA00022801"/>
    </source>
</evidence>
<name>A0A220VGY5_9GAMM</name>
<reference evidence="9 10" key="1">
    <citation type="journal article" date="2016" name="Int. J. Syst. Evol. Microbiol.">
        <title>Paraphotobacterium marinum gen. nov., sp. nov., a member of the family Vibrionaceae, isolated from surface seawater.</title>
        <authorList>
            <person name="Huang Z."/>
            <person name="Dong C."/>
            <person name="Shao Z."/>
        </authorList>
    </citation>
    <scope>NUCLEOTIDE SEQUENCE [LARGE SCALE GENOMIC DNA]</scope>
    <source>
        <strain evidence="9 10">NSCS20N07D</strain>
    </source>
</reference>
<evidence type="ECO:0000256" key="1">
    <source>
        <dbReference type="ARBA" id="ARBA00006336"/>
    </source>
</evidence>
<dbReference type="KEGG" id="pmai:CF386_10710"/>
<dbReference type="InterPro" id="IPR000868">
    <property type="entry name" value="Isochorismatase-like_dom"/>
</dbReference>
<dbReference type="Proteomes" id="UP000242175">
    <property type="component" value="Chromosome small"/>
</dbReference>
<evidence type="ECO:0000256" key="2">
    <source>
        <dbReference type="ARBA" id="ARBA00022642"/>
    </source>
</evidence>
<evidence type="ECO:0000256" key="5">
    <source>
        <dbReference type="ARBA" id="ARBA00037900"/>
    </source>
</evidence>
<comment type="similarity">
    <text evidence="1">Belongs to the isochorismatase family.</text>
</comment>
<dbReference type="GO" id="GO:0019363">
    <property type="term" value="P:pyridine nucleotide biosynthetic process"/>
    <property type="evidence" value="ECO:0007669"/>
    <property type="project" value="UniProtKB-KW"/>
</dbReference>
<accession>A0A220VGY5</accession>
<dbReference type="Gene3D" id="3.40.50.850">
    <property type="entry name" value="Isochorismatase-like"/>
    <property type="match status" value="1"/>
</dbReference>
<organism evidence="9 10">
    <name type="scientific">Paraphotobacterium marinum</name>
    <dbReference type="NCBI Taxonomy" id="1755811"/>
    <lineage>
        <taxon>Bacteria</taxon>
        <taxon>Pseudomonadati</taxon>
        <taxon>Pseudomonadota</taxon>
        <taxon>Gammaproteobacteria</taxon>
        <taxon>Vibrionales</taxon>
        <taxon>Vibrionaceae</taxon>
        <taxon>Paraphotobacterium</taxon>
    </lineage>
</organism>
<dbReference type="AlphaFoldDB" id="A0A220VGY5"/>
<comment type="pathway">
    <text evidence="5">Cofactor biosynthesis; nicotinate biosynthesis; nicotinate from nicotinamide: step 1/1.</text>
</comment>
<dbReference type="InterPro" id="IPR036380">
    <property type="entry name" value="Isochorismatase-like_sf"/>
</dbReference>
<keyword evidence="10" id="KW-1185">Reference proteome</keyword>
<dbReference type="SUPFAM" id="SSF52499">
    <property type="entry name" value="Isochorismatase-like hydrolases"/>
    <property type="match status" value="1"/>
</dbReference>
<keyword evidence="3" id="KW-0479">Metal-binding</keyword>
<dbReference type="EMBL" id="CP022356">
    <property type="protein sequence ID" value="ASK79520.1"/>
    <property type="molecule type" value="Genomic_DNA"/>
</dbReference>
<keyword evidence="4" id="KW-0378">Hydrolase</keyword>
<dbReference type="RefSeq" id="WP_089074428.1">
    <property type="nucleotide sequence ID" value="NZ_CBCSAM010000004.1"/>
</dbReference>
<dbReference type="EC" id="3.5.1.19" evidence="6"/>
<protein>
    <recommendedName>
        <fullName evidence="6">nicotinamidase</fullName>
        <ecNumber evidence="6">3.5.1.19</ecNumber>
    </recommendedName>
    <alternativeName>
        <fullName evidence="7">Nicotinamide deamidase</fullName>
    </alternativeName>
</protein>
<dbReference type="PANTHER" id="PTHR11080:SF2">
    <property type="entry name" value="LD05707P"/>
    <property type="match status" value="1"/>
</dbReference>
<dbReference type="GO" id="GO:0046872">
    <property type="term" value="F:metal ion binding"/>
    <property type="evidence" value="ECO:0007669"/>
    <property type="project" value="UniProtKB-KW"/>
</dbReference>
<dbReference type="PANTHER" id="PTHR11080">
    <property type="entry name" value="PYRAZINAMIDASE/NICOTINAMIDASE"/>
    <property type="match status" value="1"/>
</dbReference>
<proteinExistence type="inferred from homology"/>
<gene>
    <name evidence="9" type="ORF">CF386_10710</name>
</gene>
<evidence type="ECO:0000259" key="8">
    <source>
        <dbReference type="Pfam" id="PF00857"/>
    </source>
</evidence>
<evidence type="ECO:0000256" key="7">
    <source>
        <dbReference type="ARBA" id="ARBA00043224"/>
    </source>
</evidence>
<evidence type="ECO:0000313" key="10">
    <source>
        <dbReference type="Proteomes" id="UP000242175"/>
    </source>
</evidence>
<feature type="domain" description="Isochorismatase-like" evidence="8">
    <location>
        <begin position="66"/>
        <end position="196"/>
    </location>
</feature>
<evidence type="ECO:0000313" key="9">
    <source>
        <dbReference type="EMBL" id="ASK79520.1"/>
    </source>
</evidence>
<keyword evidence="2" id="KW-0662">Pyridine nucleotide biosynthesis</keyword>
<sequence length="219" mass="25241">MKIASLDIDPQKGFTPLCPDELPVVDGHKIADELLFNHSMTDIHILTRDAHPTNAKWIAKNETEFFKKIEGANLDIKWPSHCVIGTKGFELIDGLIEPFHYDFQVYKGIEIDAHPYGALYHDLQETQSTGLIEFLRYHNIKWVLCGGLALDYCVFSTINQLIKNQVKVILNFNATKLVDLNSEKNIIEQLNKLGVKIFYNRMEIENFITELRDKDHELK</sequence>
<evidence type="ECO:0000256" key="6">
    <source>
        <dbReference type="ARBA" id="ARBA00039017"/>
    </source>
</evidence>
<dbReference type="InterPro" id="IPR052347">
    <property type="entry name" value="Isochorismatase_Nicotinamidase"/>
</dbReference>
<dbReference type="GO" id="GO:0008936">
    <property type="term" value="F:nicotinamidase activity"/>
    <property type="evidence" value="ECO:0007669"/>
    <property type="project" value="UniProtKB-EC"/>
</dbReference>
<dbReference type="Pfam" id="PF00857">
    <property type="entry name" value="Isochorismatase"/>
    <property type="match status" value="1"/>
</dbReference>